<reference evidence="3" key="3">
    <citation type="submission" date="2025-08" db="UniProtKB">
        <authorList>
            <consortium name="RefSeq"/>
        </authorList>
    </citation>
    <scope>IDENTIFICATION</scope>
    <source>
        <strain evidence="3">CBS 342.82</strain>
    </source>
</reference>
<dbReference type="GeneID" id="54366398"/>
<dbReference type="AlphaFoldDB" id="A0A6J3LPZ1"/>
<evidence type="ECO:0000313" key="2">
    <source>
        <dbReference type="Proteomes" id="UP000504637"/>
    </source>
</evidence>
<gene>
    <name evidence="3" type="ORF">K489DRAFT_435507</name>
</gene>
<proteinExistence type="predicted"/>
<feature type="region of interest" description="Disordered" evidence="1">
    <location>
        <begin position="210"/>
        <end position="237"/>
    </location>
</feature>
<evidence type="ECO:0000256" key="1">
    <source>
        <dbReference type="SAM" id="MobiDB-lite"/>
    </source>
</evidence>
<reference evidence="3" key="1">
    <citation type="submission" date="2020-01" db="EMBL/GenBank/DDBJ databases">
        <authorList>
            <consortium name="DOE Joint Genome Institute"/>
            <person name="Haridas S."/>
            <person name="Albert R."/>
            <person name="Binder M."/>
            <person name="Bloem J."/>
            <person name="Labutti K."/>
            <person name="Salamov A."/>
            <person name="Andreopoulos B."/>
            <person name="Baker S.E."/>
            <person name="Barry K."/>
            <person name="Bills G."/>
            <person name="Bluhm B.H."/>
            <person name="Cannon C."/>
            <person name="Castanera R."/>
            <person name="Culley D.E."/>
            <person name="Daum C."/>
            <person name="Ezra D."/>
            <person name="Gonzalez J.B."/>
            <person name="Henrissat B."/>
            <person name="Kuo A."/>
            <person name="Liang C."/>
            <person name="Lipzen A."/>
            <person name="Lutzoni F."/>
            <person name="Magnuson J."/>
            <person name="Mondo S."/>
            <person name="Nolan M."/>
            <person name="Ohm R."/>
            <person name="Pangilinan J."/>
            <person name="Park H.-J."/>
            <person name="Ramirez L."/>
            <person name="Alfaro M."/>
            <person name="Sun H."/>
            <person name="Tritt A."/>
            <person name="Yoshinaga Y."/>
            <person name="Zwiers L.-H."/>
            <person name="Turgeon B.G."/>
            <person name="Goodwin S.B."/>
            <person name="Spatafora J.W."/>
            <person name="Crous P.W."/>
            <person name="Grigoriev I.V."/>
        </authorList>
    </citation>
    <scope>NUCLEOTIDE SEQUENCE</scope>
    <source>
        <strain evidence="3">CBS 342.82</strain>
    </source>
</reference>
<accession>A0A6J3LPZ1</accession>
<dbReference type="RefSeq" id="XP_033455027.1">
    <property type="nucleotide sequence ID" value="XM_033608598.1"/>
</dbReference>
<dbReference type="OrthoDB" id="4502478at2759"/>
<reference evidence="3" key="2">
    <citation type="submission" date="2020-04" db="EMBL/GenBank/DDBJ databases">
        <authorList>
            <consortium name="NCBI Genome Project"/>
        </authorList>
    </citation>
    <scope>NUCLEOTIDE SEQUENCE</scope>
    <source>
        <strain evidence="3">CBS 342.82</strain>
    </source>
</reference>
<name>A0A6J3LPZ1_9PEZI</name>
<organism evidence="3">
    <name type="scientific">Dissoconium aciculare CBS 342.82</name>
    <dbReference type="NCBI Taxonomy" id="1314786"/>
    <lineage>
        <taxon>Eukaryota</taxon>
        <taxon>Fungi</taxon>
        <taxon>Dikarya</taxon>
        <taxon>Ascomycota</taxon>
        <taxon>Pezizomycotina</taxon>
        <taxon>Dothideomycetes</taxon>
        <taxon>Dothideomycetidae</taxon>
        <taxon>Mycosphaerellales</taxon>
        <taxon>Dissoconiaceae</taxon>
        <taxon>Dissoconium</taxon>
    </lineage>
</organism>
<sequence>MAPRAEALPKSESKKNFLDRIGLKENQMKDRRLYDIMKREASDGRSRIIAAMKAEGPASTLGPASYGPDGEEFFPSSYVGDQILSDESLRVYNRACPDTRKIYDLAFDPDRPRDPNWIIRWFLWHVFRYRDGRQARQKLHHPKARPIRPFPYRGSKEDHRRNALLYESASKDSCPRTWRPYNVELKDHYSGAPHFYDVAQSFRTEVKSHYTTSPPMRNEERSRFAASSGISKPSYRSGRRYDPVRDILI</sequence>
<dbReference type="Proteomes" id="UP000504637">
    <property type="component" value="Unplaced"/>
</dbReference>
<keyword evidence="2" id="KW-1185">Reference proteome</keyword>
<evidence type="ECO:0000313" key="3">
    <source>
        <dbReference type="RefSeq" id="XP_033455027.1"/>
    </source>
</evidence>
<protein>
    <submittedName>
        <fullName evidence="3">Uncharacterized protein</fullName>
    </submittedName>
</protein>